<feature type="chain" id="PRO_5002219485" evidence="1">
    <location>
        <begin position="27"/>
        <end position="153"/>
    </location>
</feature>
<dbReference type="eggNOG" id="ENOG502Z8ZH">
    <property type="taxonomic scope" value="Bacteria"/>
</dbReference>
<proteinExistence type="predicted"/>
<evidence type="ECO:0000256" key="1">
    <source>
        <dbReference type="SAM" id="SignalP"/>
    </source>
</evidence>
<dbReference type="AlphaFoldDB" id="A0A0D0QFW3"/>
<dbReference type="RefSeq" id="WP_018304641.1">
    <property type="nucleotide sequence ID" value="NZ_KB902314.1"/>
</dbReference>
<name>A0A0D0QFW3_9RHOB</name>
<evidence type="ECO:0000313" key="3">
    <source>
        <dbReference type="Proteomes" id="UP000035100"/>
    </source>
</evidence>
<dbReference type="OrthoDB" id="7774376at2"/>
<dbReference type="EMBL" id="AONG01000003">
    <property type="protein sequence ID" value="KIQ71147.1"/>
    <property type="molecule type" value="Genomic_DNA"/>
</dbReference>
<feature type="signal peptide" evidence="1">
    <location>
        <begin position="1"/>
        <end position="26"/>
    </location>
</feature>
<reference evidence="2 3" key="1">
    <citation type="submission" date="2013-01" db="EMBL/GenBank/DDBJ databases">
        <authorList>
            <person name="Fiebig A."/>
            <person name="Goeker M."/>
            <person name="Klenk H.-P.P."/>
        </authorList>
    </citation>
    <scope>NUCLEOTIDE SEQUENCE [LARGE SCALE GENOMIC DNA]</scope>
    <source>
        <strain evidence="2 3">DSM 24838</strain>
    </source>
</reference>
<evidence type="ECO:0000313" key="2">
    <source>
        <dbReference type="EMBL" id="KIQ71147.1"/>
    </source>
</evidence>
<dbReference type="Proteomes" id="UP000035100">
    <property type="component" value="Unassembled WGS sequence"/>
</dbReference>
<sequence length="153" mass="16699">MTTFTRGLRAVSRAMALALAVTATLAEGADAQQTLVVGNDRGGFVGARAQEIRQLNAAQARVEIRGSVCISSCTMYLGARDVCVSPSTTFGFHGPSRFGTPLPQSQFEHFSNVMARHYNPSLRQWFMSEARYSIGQPYEVSGVELIRLGYRSC</sequence>
<gene>
    <name evidence="2" type="ORF">Wenmar_00526</name>
</gene>
<keyword evidence="1" id="KW-0732">Signal</keyword>
<organism evidence="2 3">
    <name type="scientific">Wenxinia marina DSM 24838</name>
    <dbReference type="NCBI Taxonomy" id="1123501"/>
    <lineage>
        <taxon>Bacteria</taxon>
        <taxon>Pseudomonadati</taxon>
        <taxon>Pseudomonadota</taxon>
        <taxon>Alphaproteobacteria</taxon>
        <taxon>Rhodobacterales</taxon>
        <taxon>Roseobacteraceae</taxon>
        <taxon>Wenxinia</taxon>
    </lineage>
</organism>
<accession>A0A0D0QFW3</accession>
<protein>
    <submittedName>
        <fullName evidence="2">Uncharacterized protein</fullName>
    </submittedName>
</protein>
<keyword evidence="3" id="KW-1185">Reference proteome</keyword>
<dbReference type="STRING" id="1123501.Wenmar_00526"/>
<comment type="caution">
    <text evidence="2">The sequence shown here is derived from an EMBL/GenBank/DDBJ whole genome shotgun (WGS) entry which is preliminary data.</text>
</comment>